<sequence length="85" mass="10001">MVATIIRLPEEEHEFYKEYAYKNGMSLNDFFRFSAREIAGKKAIKSKHSFFDLGTKVVFKSGPKDGSINHDKYLYEFEDKKMHSK</sequence>
<name>A0A0G0LXC6_9BACT</name>
<evidence type="ECO:0000313" key="2">
    <source>
        <dbReference type="Proteomes" id="UP000034774"/>
    </source>
</evidence>
<reference evidence="1 2" key="1">
    <citation type="journal article" date="2015" name="Nature">
        <title>rRNA introns, odd ribosomes, and small enigmatic genomes across a large radiation of phyla.</title>
        <authorList>
            <person name="Brown C.T."/>
            <person name="Hug L.A."/>
            <person name="Thomas B.C."/>
            <person name="Sharon I."/>
            <person name="Castelle C.J."/>
            <person name="Singh A."/>
            <person name="Wilkins M.J."/>
            <person name="Williams K.H."/>
            <person name="Banfield J.F."/>
        </authorList>
    </citation>
    <scope>NUCLEOTIDE SEQUENCE [LARGE SCALE GENOMIC DNA]</scope>
</reference>
<dbReference type="EMBL" id="LBVU01000001">
    <property type="protein sequence ID" value="KKQ92675.1"/>
    <property type="molecule type" value="Genomic_DNA"/>
</dbReference>
<proteinExistence type="predicted"/>
<organism evidence="1 2">
    <name type="scientific">Candidatus Woesebacteria bacterium GW2011_GWB1_39_10</name>
    <dbReference type="NCBI Taxonomy" id="1618572"/>
    <lineage>
        <taxon>Bacteria</taxon>
        <taxon>Candidatus Woeseibacteriota</taxon>
    </lineage>
</organism>
<dbReference type="STRING" id="1618572.UT17_C0001G0054"/>
<dbReference type="AlphaFoldDB" id="A0A0G0LXC6"/>
<dbReference type="Proteomes" id="UP000034774">
    <property type="component" value="Unassembled WGS sequence"/>
</dbReference>
<protein>
    <submittedName>
        <fullName evidence="1">Uncharacterized protein</fullName>
    </submittedName>
</protein>
<gene>
    <name evidence="1" type="ORF">UT17_C0001G0054</name>
</gene>
<comment type="caution">
    <text evidence="1">The sequence shown here is derived from an EMBL/GenBank/DDBJ whole genome shotgun (WGS) entry which is preliminary data.</text>
</comment>
<accession>A0A0G0LXC6</accession>
<evidence type="ECO:0000313" key="1">
    <source>
        <dbReference type="EMBL" id="KKQ92675.1"/>
    </source>
</evidence>